<evidence type="ECO:0000313" key="3">
    <source>
        <dbReference type="Proteomes" id="UP000183567"/>
    </source>
</evidence>
<dbReference type="InterPro" id="IPR040976">
    <property type="entry name" value="Pkinase_fungal"/>
</dbReference>
<keyword evidence="3" id="KW-1185">Reference proteome</keyword>
<proteinExistence type="predicted"/>
<evidence type="ECO:0000259" key="1">
    <source>
        <dbReference type="Pfam" id="PF17667"/>
    </source>
</evidence>
<evidence type="ECO:0000313" key="2">
    <source>
        <dbReference type="EMBL" id="OJA14015.1"/>
    </source>
</evidence>
<accession>A0A1J8PZZ9</accession>
<dbReference type="AlphaFoldDB" id="A0A1J8PZZ9"/>
<dbReference type="OrthoDB" id="2658189at2759"/>
<dbReference type="EMBL" id="LVVM01003930">
    <property type="protein sequence ID" value="OJA14015.1"/>
    <property type="molecule type" value="Genomic_DNA"/>
</dbReference>
<name>A0A1J8PZZ9_9AGAM</name>
<dbReference type="Pfam" id="PF17667">
    <property type="entry name" value="Pkinase_fungal"/>
    <property type="match status" value="1"/>
</dbReference>
<gene>
    <name evidence="2" type="ORF">AZE42_13400</name>
</gene>
<protein>
    <recommendedName>
        <fullName evidence="1">Fungal-type protein kinase domain-containing protein</fullName>
    </recommendedName>
</protein>
<feature type="domain" description="Fungal-type protein kinase" evidence="1">
    <location>
        <begin position="5"/>
        <end position="140"/>
    </location>
</feature>
<organism evidence="2 3">
    <name type="scientific">Rhizopogon vesiculosus</name>
    <dbReference type="NCBI Taxonomy" id="180088"/>
    <lineage>
        <taxon>Eukaryota</taxon>
        <taxon>Fungi</taxon>
        <taxon>Dikarya</taxon>
        <taxon>Basidiomycota</taxon>
        <taxon>Agaricomycotina</taxon>
        <taxon>Agaricomycetes</taxon>
        <taxon>Agaricomycetidae</taxon>
        <taxon>Boletales</taxon>
        <taxon>Suillineae</taxon>
        <taxon>Rhizopogonaceae</taxon>
        <taxon>Rhizopogon</taxon>
    </lineage>
</organism>
<reference evidence="2 3" key="1">
    <citation type="submission" date="2016-03" db="EMBL/GenBank/DDBJ databases">
        <title>Comparative genomics of the ectomycorrhizal sister species Rhizopogon vinicolor and Rhizopogon vesiculosus (Basidiomycota: Boletales) reveals a divergence of the mating type B locus.</title>
        <authorList>
            <person name="Mujic A.B."/>
            <person name="Kuo A."/>
            <person name="Tritt A."/>
            <person name="Lipzen A."/>
            <person name="Chen C."/>
            <person name="Johnson J."/>
            <person name="Sharma A."/>
            <person name="Barry K."/>
            <person name="Grigoriev I.V."/>
            <person name="Spatafora J.W."/>
        </authorList>
    </citation>
    <scope>NUCLEOTIDE SEQUENCE [LARGE SCALE GENOMIC DNA]</scope>
    <source>
        <strain evidence="2 3">AM-OR11-056</strain>
    </source>
</reference>
<dbReference type="Proteomes" id="UP000183567">
    <property type="component" value="Unassembled WGS sequence"/>
</dbReference>
<comment type="caution">
    <text evidence="2">The sequence shown here is derived from an EMBL/GenBank/DDBJ whole genome shotgun (WGS) entry which is preliminary data.</text>
</comment>
<sequence>MSVINVKYRYTKALLKASKEYMVEVSRLVFTNQVHCRFFVGALLTGPEMRIALFTRGCGAFSEPINIYANPVRYMQVLSWFMHTELRYLGYNTYYEAPTSIENLSLWLTKANSTTEADMVQTSVLSIIYNSIAGFGCTTWVMAVRGLKQ</sequence>